<evidence type="ECO:0000256" key="1">
    <source>
        <dbReference type="SAM" id="MobiDB-lite"/>
    </source>
</evidence>
<dbReference type="OrthoDB" id="173512at2"/>
<evidence type="ECO:0000313" key="2">
    <source>
        <dbReference type="EMBL" id="CCF84502.1"/>
    </source>
</evidence>
<dbReference type="Proteomes" id="UP000004221">
    <property type="component" value="Unassembled WGS sequence"/>
</dbReference>
<name>I4EIJ0_9BACT</name>
<organism evidence="2 3">
    <name type="scientific">Nitrolancea hollandica Lb</name>
    <dbReference type="NCBI Taxonomy" id="1129897"/>
    <lineage>
        <taxon>Bacteria</taxon>
        <taxon>Pseudomonadati</taxon>
        <taxon>Thermomicrobiota</taxon>
        <taxon>Thermomicrobia</taxon>
        <taxon>Sphaerobacterales</taxon>
        <taxon>Sphaerobacterineae</taxon>
        <taxon>Sphaerobacteraceae</taxon>
        <taxon>Nitrolancea</taxon>
    </lineage>
</organism>
<gene>
    <name evidence="2" type="ORF">NITHO_3510007</name>
</gene>
<dbReference type="EMBL" id="CAGS01000281">
    <property type="protein sequence ID" value="CCF84502.1"/>
    <property type="molecule type" value="Genomic_DNA"/>
</dbReference>
<accession>I4EIJ0</accession>
<proteinExistence type="predicted"/>
<sequence>MIIVKPEAIPGAVHRGVLGRGCAIAEYYTTQPAPTQWLAVGVVSIHSDDPSGIRMKQLLVGAGRTESAAVGSLWDRLTTLSLAQPAAAGLPSSVPDTGVESRLTDGPEGKPFPRLVPLEPAFHLS</sequence>
<keyword evidence="3" id="KW-1185">Reference proteome</keyword>
<comment type="caution">
    <text evidence="2">The sequence shown here is derived from an EMBL/GenBank/DDBJ whole genome shotgun (WGS) entry which is preliminary data.</text>
</comment>
<reference evidence="2 3" key="1">
    <citation type="journal article" date="2012" name="ISME J.">
        <title>Nitrification expanded: discovery, physiology and genomics of a nitrite-oxidizing bacterium from the phylum Chloroflexi.</title>
        <authorList>
            <person name="Sorokin D.Y."/>
            <person name="Lucker S."/>
            <person name="Vejmelkova D."/>
            <person name="Kostrikina N.A."/>
            <person name="Kleerebezem R."/>
            <person name="Rijpstra W.I."/>
            <person name="Damste J.S."/>
            <person name="Le Paslier D."/>
            <person name="Muyzer G."/>
            <person name="Wagner M."/>
            <person name="van Loosdrecht M.C."/>
            <person name="Daims H."/>
        </authorList>
    </citation>
    <scope>NUCLEOTIDE SEQUENCE [LARGE SCALE GENOMIC DNA]</scope>
    <source>
        <strain evidence="3">none</strain>
    </source>
</reference>
<protein>
    <submittedName>
        <fullName evidence="2">Uncharacterized protein</fullName>
    </submittedName>
</protein>
<feature type="region of interest" description="Disordered" evidence="1">
    <location>
        <begin position="87"/>
        <end position="115"/>
    </location>
</feature>
<dbReference type="RefSeq" id="WP_008478705.1">
    <property type="nucleotide sequence ID" value="NZ_CAGS01000281.1"/>
</dbReference>
<dbReference type="AlphaFoldDB" id="I4EIJ0"/>
<evidence type="ECO:0000313" key="3">
    <source>
        <dbReference type="Proteomes" id="UP000004221"/>
    </source>
</evidence>